<feature type="transmembrane region" description="Helical" evidence="1">
    <location>
        <begin position="27"/>
        <end position="52"/>
    </location>
</feature>
<reference evidence="2 3" key="1">
    <citation type="submission" date="2017-07" db="EMBL/GenBank/DDBJ databases">
        <title>Draft whole genome sequences of clinical Proprionibacteriaceae strains.</title>
        <authorList>
            <person name="Bernier A.-M."/>
            <person name="Bernard K."/>
            <person name="Domingo M.-C."/>
        </authorList>
    </citation>
    <scope>NUCLEOTIDE SEQUENCE [LARGE SCALE GENOMIC DNA]</scope>
    <source>
        <strain evidence="2 3">NML 130396</strain>
    </source>
</reference>
<evidence type="ECO:0000313" key="2">
    <source>
        <dbReference type="EMBL" id="OYO18709.1"/>
    </source>
</evidence>
<sequence>MAGWLSGVGEREVLEDPGVWLVPSARWLAPVFLGLVGLVALVLLGAGVWPYLRPVHLHPNRLTDLYRPPLDLAGHTWQAAGRSDADLSQIRFCRYLIPTALAGHSGAIAMGTPAAGAQAYTLTYPDPEQARVAGDRLDRGMLACPTRSGRWVGGAVHERRGATVSRYQLEGVPTQPQFAFTVRYANTVAVIISRADADPDQLVRSYRSRVAEVSRLD</sequence>
<proteinExistence type="predicted"/>
<keyword evidence="3" id="KW-1185">Reference proteome</keyword>
<dbReference type="AlphaFoldDB" id="A0A255GSA7"/>
<gene>
    <name evidence="2" type="ORF">CGZ93_14950</name>
</gene>
<dbReference type="Proteomes" id="UP000216311">
    <property type="component" value="Unassembled WGS sequence"/>
</dbReference>
<organism evidence="2 3">
    <name type="scientific">Enemella dayhoffiae</name>
    <dbReference type="NCBI Taxonomy" id="2016507"/>
    <lineage>
        <taxon>Bacteria</taxon>
        <taxon>Bacillati</taxon>
        <taxon>Actinomycetota</taxon>
        <taxon>Actinomycetes</taxon>
        <taxon>Propionibacteriales</taxon>
        <taxon>Propionibacteriaceae</taxon>
        <taxon>Enemella</taxon>
    </lineage>
</organism>
<evidence type="ECO:0000256" key="1">
    <source>
        <dbReference type="SAM" id="Phobius"/>
    </source>
</evidence>
<dbReference type="EMBL" id="NMVQ01000043">
    <property type="protein sequence ID" value="OYO18709.1"/>
    <property type="molecule type" value="Genomic_DNA"/>
</dbReference>
<keyword evidence="1" id="KW-0472">Membrane</keyword>
<evidence type="ECO:0000313" key="3">
    <source>
        <dbReference type="Proteomes" id="UP000216311"/>
    </source>
</evidence>
<keyword evidence="1" id="KW-0812">Transmembrane</keyword>
<dbReference type="RefSeq" id="WP_094364942.1">
    <property type="nucleotide sequence ID" value="NZ_NMVQ01000043.1"/>
</dbReference>
<comment type="caution">
    <text evidence="2">The sequence shown here is derived from an EMBL/GenBank/DDBJ whole genome shotgun (WGS) entry which is preliminary data.</text>
</comment>
<name>A0A255GSA7_9ACTN</name>
<protein>
    <submittedName>
        <fullName evidence="2">Uncharacterized protein</fullName>
    </submittedName>
</protein>
<keyword evidence="1" id="KW-1133">Transmembrane helix</keyword>
<accession>A0A255GSA7</accession>